<dbReference type="OrthoDB" id="6434220at2759"/>
<evidence type="ECO:0000313" key="2">
    <source>
        <dbReference type="Proteomes" id="UP000887116"/>
    </source>
</evidence>
<protein>
    <submittedName>
        <fullName evidence="1">ATP-dependent DNA helicase</fullName>
    </submittedName>
</protein>
<name>A0A8X6JU44_TRICU</name>
<dbReference type="AlphaFoldDB" id="A0A8X6JU44"/>
<sequence>MSLTEFAMLFVPFYPKKASETEESFDHDPFEEQPNVRRSLVTLSGDSKMVVRNVPAVVRVPYFIASSDLEKFFYSLLVQYMPYRSETELLEGFDSAKDAFLARENQLKEMSRHMRQHREQLENAFNQIYAFGILQQPEVL</sequence>
<reference evidence="1" key="1">
    <citation type="submission" date="2020-07" db="EMBL/GenBank/DDBJ databases">
        <title>Multicomponent nature underlies the extraordinary mechanical properties of spider dragline silk.</title>
        <authorList>
            <person name="Kono N."/>
            <person name="Nakamura H."/>
            <person name="Mori M."/>
            <person name="Yoshida Y."/>
            <person name="Ohtoshi R."/>
            <person name="Malay A.D."/>
            <person name="Moran D.A.P."/>
            <person name="Tomita M."/>
            <person name="Numata K."/>
            <person name="Arakawa K."/>
        </authorList>
    </citation>
    <scope>NUCLEOTIDE SEQUENCE</scope>
</reference>
<comment type="caution">
    <text evidence="1">The sequence shown here is derived from an EMBL/GenBank/DDBJ whole genome shotgun (WGS) entry which is preliminary data.</text>
</comment>
<keyword evidence="2" id="KW-1185">Reference proteome</keyword>
<keyword evidence="1" id="KW-0547">Nucleotide-binding</keyword>
<keyword evidence="1" id="KW-0347">Helicase</keyword>
<keyword evidence="1" id="KW-0067">ATP-binding</keyword>
<proteinExistence type="predicted"/>
<accession>A0A8X6JU44</accession>
<keyword evidence="1" id="KW-0378">Hydrolase</keyword>
<dbReference type="GO" id="GO:0004386">
    <property type="term" value="F:helicase activity"/>
    <property type="evidence" value="ECO:0007669"/>
    <property type="project" value="UniProtKB-KW"/>
</dbReference>
<gene>
    <name evidence="1" type="primary">HaOG212743</name>
    <name evidence="1" type="ORF">TNCT_571271</name>
</gene>
<evidence type="ECO:0000313" key="1">
    <source>
        <dbReference type="EMBL" id="GFR18846.1"/>
    </source>
</evidence>
<organism evidence="1 2">
    <name type="scientific">Trichonephila clavata</name>
    <name type="common">Joro spider</name>
    <name type="synonym">Nephila clavata</name>
    <dbReference type="NCBI Taxonomy" id="2740835"/>
    <lineage>
        <taxon>Eukaryota</taxon>
        <taxon>Metazoa</taxon>
        <taxon>Ecdysozoa</taxon>
        <taxon>Arthropoda</taxon>
        <taxon>Chelicerata</taxon>
        <taxon>Arachnida</taxon>
        <taxon>Araneae</taxon>
        <taxon>Araneomorphae</taxon>
        <taxon>Entelegynae</taxon>
        <taxon>Araneoidea</taxon>
        <taxon>Nephilidae</taxon>
        <taxon>Trichonephila</taxon>
    </lineage>
</organism>
<dbReference type="Proteomes" id="UP000887116">
    <property type="component" value="Unassembled WGS sequence"/>
</dbReference>
<dbReference type="EMBL" id="BMAO01007838">
    <property type="protein sequence ID" value="GFR18846.1"/>
    <property type="molecule type" value="Genomic_DNA"/>
</dbReference>